<feature type="region of interest" description="Disordered" evidence="1">
    <location>
        <begin position="258"/>
        <end position="332"/>
    </location>
</feature>
<evidence type="ECO:0000313" key="2">
    <source>
        <dbReference type="EMBL" id="CAD9768141.1"/>
    </source>
</evidence>
<feature type="region of interest" description="Disordered" evidence="1">
    <location>
        <begin position="177"/>
        <end position="201"/>
    </location>
</feature>
<feature type="compositionally biased region" description="Low complexity" evidence="1">
    <location>
        <begin position="83"/>
        <end position="102"/>
    </location>
</feature>
<feature type="region of interest" description="Disordered" evidence="1">
    <location>
        <begin position="66"/>
        <end position="122"/>
    </location>
</feature>
<feature type="compositionally biased region" description="Gly residues" evidence="1">
    <location>
        <begin position="261"/>
        <end position="271"/>
    </location>
</feature>
<feature type="compositionally biased region" description="Basic and acidic residues" evidence="1">
    <location>
        <begin position="290"/>
        <end position="301"/>
    </location>
</feature>
<evidence type="ECO:0000256" key="1">
    <source>
        <dbReference type="SAM" id="MobiDB-lite"/>
    </source>
</evidence>
<feature type="compositionally biased region" description="Basic residues" evidence="1">
    <location>
        <begin position="302"/>
        <end position="311"/>
    </location>
</feature>
<feature type="compositionally biased region" description="Basic residues" evidence="1">
    <location>
        <begin position="1"/>
        <end position="11"/>
    </location>
</feature>
<proteinExistence type="predicted"/>
<gene>
    <name evidence="2" type="ORF">LSP00402_LOCUS12118</name>
</gene>
<dbReference type="InterPro" id="IPR043472">
    <property type="entry name" value="Macro_dom-like"/>
</dbReference>
<dbReference type="SUPFAM" id="SSF52949">
    <property type="entry name" value="Macro domain-like"/>
    <property type="match status" value="1"/>
</dbReference>
<accession>A0A7S2TSI2</accession>
<dbReference type="AlphaFoldDB" id="A0A7S2TSI2"/>
<feature type="region of interest" description="Disordered" evidence="1">
    <location>
        <begin position="1"/>
        <end position="23"/>
    </location>
</feature>
<organism evidence="2">
    <name type="scientific">Lotharella oceanica</name>
    <dbReference type="NCBI Taxonomy" id="641309"/>
    <lineage>
        <taxon>Eukaryota</taxon>
        <taxon>Sar</taxon>
        <taxon>Rhizaria</taxon>
        <taxon>Cercozoa</taxon>
        <taxon>Chlorarachniophyceae</taxon>
        <taxon>Lotharella</taxon>
    </lineage>
</organism>
<dbReference type="Gene3D" id="3.40.220.10">
    <property type="entry name" value="Leucine Aminopeptidase, subunit E, domain 1"/>
    <property type="match status" value="1"/>
</dbReference>
<protein>
    <submittedName>
        <fullName evidence="2">Uncharacterized protein</fullName>
    </submittedName>
</protein>
<feature type="compositionally biased region" description="Pro residues" evidence="1">
    <location>
        <begin position="71"/>
        <end position="82"/>
    </location>
</feature>
<name>A0A7S2TSI2_9EUKA</name>
<reference evidence="2" key="1">
    <citation type="submission" date="2021-01" db="EMBL/GenBank/DDBJ databases">
        <authorList>
            <person name="Corre E."/>
            <person name="Pelletier E."/>
            <person name="Niang G."/>
            <person name="Scheremetjew M."/>
            <person name="Finn R."/>
            <person name="Kale V."/>
            <person name="Holt S."/>
            <person name="Cochrane G."/>
            <person name="Meng A."/>
            <person name="Brown T."/>
            <person name="Cohen L."/>
        </authorList>
    </citation>
    <scope>NUCLEOTIDE SEQUENCE</scope>
    <source>
        <strain evidence="2">CCMP622</strain>
    </source>
</reference>
<sequence>MKKEMKMRKTGKPNGNKRSQASVLLAPKAGSACLFNHTTRSFYYDGEAVGRGVKYLLRTDAMHRVVNASSSPPPSPPPPSPSPRRAQPSPSATTAPATSATPTERKASAGEDDGDGESMGQRHGVTIVSGGLLAPRTEVKDGKQLLVHQTNCVTRTGAGLATVIFRRHPKANCYRTRKAGRGARASTSRARARSPRGPRPVVNLFGKIGKGMPSAEGTEDSRAKRLEYFRRGLWQALSLPGSPRNDLACPSLRDWLRPGRGQLGGPPGVHTGGASRLPPERQGRDFQAPRCEDKTRAFKERWRPRHKKGRSQKQDDQQQANNASSESTHAVR</sequence>
<dbReference type="EMBL" id="HBHP01019519">
    <property type="protein sequence ID" value="CAD9768141.1"/>
    <property type="molecule type" value="Transcribed_RNA"/>
</dbReference>